<sequence length="445" mass="50107">MPDSPYRHLSHAYGRNHFTLDRPFQAILRFHLGTVPDLERLGEFAGKDLYEVADYVDKFGHPEHIMWSVDGERVDRAWMAPSEMRALEWLLKEGAVNRGPHRRGDWFEHFASLYLIADPGIGCILTVTNQTAYAIHKYGDASAQALLPSLIGEEDPIRYGATWFTEIQGGSDLGANRVRADLHEGRWTIDGDTKYFASNAGLAHLALVTARVGPDGRGAKGLGLFLVPEHDREGKRNFLVRRLKKKSGTVGVPTGEVEFHGAQAMLLGDVEQGIYYTLENLMVSRLANSMAALGIARKAYLEAYYYTQTRTTFGRRLIDHPLIRRDLLDLEVAIEGALALAFLAVEGFQKSWTDTPPYGPRYHYARLLTHITKNVTADMSAYVTKVAMELHGGLGFLREFPIERWHREALITPIWEGPSNIQALDLLEVIAKKRADRTLLQEIER</sequence>
<comment type="similarity">
    <text evidence="2">Belongs to the acyl-CoA dehydrogenase family.</text>
</comment>
<dbReference type="Gene3D" id="1.20.140.10">
    <property type="entry name" value="Butyryl-CoA Dehydrogenase, subunit A, domain 3"/>
    <property type="match status" value="1"/>
</dbReference>
<name>T1BUY2_9ZZZZ</name>
<dbReference type="PANTHER" id="PTHR42707">
    <property type="entry name" value="ACYL-COA DEHYDROGENASE"/>
    <property type="match status" value="1"/>
</dbReference>
<dbReference type="PROSITE" id="PS00073">
    <property type="entry name" value="ACYL_COA_DH_2"/>
    <property type="match status" value="1"/>
</dbReference>
<dbReference type="Pfam" id="PF00441">
    <property type="entry name" value="Acyl-CoA_dh_1"/>
    <property type="match status" value="1"/>
</dbReference>
<dbReference type="EMBL" id="AUZY01001896">
    <property type="protein sequence ID" value="EQD73627.1"/>
    <property type="molecule type" value="Genomic_DNA"/>
</dbReference>
<gene>
    <name evidence="7" type="ORF">B1B_03122</name>
</gene>
<dbReference type="Gene3D" id="2.40.110.20">
    <property type="match status" value="1"/>
</dbReference>
<evidence type="ECO:0000259" key="6">
    <source>
        <dbReference type="Pfam" id="PF02770"/>
    </source>
</evidence>
<reference evidence="7" key="1">
    <citation type="submission" date="2013-08" db="EMBL/GenBank/DDBJ databases">
        <authorList>
            <person name="Mendez C."/>
            <person name="Richter M."/>
            <person name="Ferrer M."/>
            <person name="Sanchez J."/>
        </authorList>
    </citation>
    <scope>NUCLEOTIDE SEQUENCE</scope>
</reference>
<comment type="caution">
    <text evidence="7">The sequence shown here is derived from an EMBL/GenBank/DDBJ whole genome shotgun (WGS) entry which is preliminary data.</text>
</comment>
<proteinExistence type="inferred from homology"/>
<dbReference type="SUPFAM" id="SSF56645">
    <property type="entry name" value="Acyl-CoA dehydrogenase NM domain-like"/>
    <property type="match status" value="1"/>
</dbReference>
<dbReference type="Pfam" id="PF02770">
    <property type="entry name" value="Acyl-CoA_dh_M"/>
    <property type="match status" value="1"/>
</dbReference>
<organism evidence="7">
    <name type="scientific">mine drainage metagenome</name>
    <dbReference type="NCBI Taxonomy" id="410659"/>
    <lineage>
        <taxon>unclassified sequences</taxon>
        <taxon>metagenomes</taxon>
        <taxon>ecological metagenomes</taxon>
    </lineage>
</organism>
<dbReference type="InterPro" id="IPR006091">
    <property type="entry name" value="Acyl-CoA_Oxase/DH_mid-dom"/>
</dbReference>
<accession>T1BUY2</accession>
<evidence type="ECO:0000313" key="7">
    <source>
        <dbReference type="EMBL" id="EQD73627.1"/>
    </source>
</evidence>
<comment type="cofactor">
    <cofactor evidence="1">
        <name>FAD</name>
        <dbReference type="ChEBI" id="CHEBI:57692"/>
    </cofactor>
</comment>
<dbReference type="InterPro" id="IPR036250">
    <property type="entry name" value="AcylCo_DH-like_C"/>
</dbReference>
<dbReference type="PANTHER" id="PTHR42707:SF2">
    <property type="entry name" value="ACD11 DEHYDROGENASE"/>
    <property type="match status" value="1"/>
</dbReference>
<keyword evidence="4" id="KW-0274">FAD</keyword>
<evidence type="ECO:0000256" key="2">
    <source>
        <dbReference type="ARBA" id="ARBA00009347"/>
    </source>
</evidence>
<evidence type="ECO:0000259" key="5">
    <source>
        <dbReference type="Pfam" id="PF00441"/>
    </source>
</evidence>
<dbReference type="InterPro" id="IPR009100">
    <property type="entry name" value="AcylCoA_DH/oxidase_NM_dom_sf"/>
</dbReference>
<evidence type="ECO:0000256" key="3">
    <source>
        <dbReference type="ARBA" id="ARBA00022630"/>
    </source>
</evidence>
<dbReference type="SUPFAM" id="SSF47203">
    <property type="entry name" value="Acyl-CoA dehydrogenase C-terminal domain-like"/>
    <property type="match status" value="1"/>
</dbReference>
<dbReference type="AlphaFoldDB" id="T1BUY2"/>
<dbReference type="InterPro" id="IPR006089">
    <property type="entry name" value="Acyl-CoA_DH_CS"/>
</dbReference>
<protein>
    <submittedName>
        <fullName evidence="7">Acyl-CoA dehydrogenase domain-containing protein</fullName>
    </submittedName>
</protein>
<dbReference type="InterPro" id="IPR052904">
    <property type="entry name" value="Acyl-CoA_dehydrogenase-like"/>
</dbReference>
<evidence type="ECO:0000256" key="4">
    <source>
        <dbReference type="ARBA" id="ARBA00022827"/>
    </source>
</evidence>
<feature type="domain" description="Acyl-CoA oxidase/dehydrogenase middle" evidence="6">
    <location>
        <begin position="161"/>
        <end position="260"/>
    </location>
</feature>
<dbReference type="GO" id="GO:0003995">
    <property type="term" value="F:acyl-CoA dehydrogenase activity"/>
    <property type="evidence" value="ECO:0007669"/>
    <property type="project" value="InterPro"/>
</dbReference>
<reference evidence="7" key="2">
    <citation type="journal article" date="2014" name="ISME J.">
        <title>Microbial stratification in low pH oxic and suboxic macroscopic growths along an acid mine drainage.</title>
        <authorList>
            <person name="Mendez-Garcia C."/>
            <person name="Mesa V."/>
            <person name="Sprenger R.R."/>
            <person name="Richter M."/>
            <person name="Diez M.S."/>
            <person name="Solano J."/>
            <person name="Bargiela R."/>
            <person name="Golyshina O.V."/>
            <person name="Manteca A."/>
            <person name="Ramos J.L."/>
            <person name="Gallego J.R."/>
            <person name="Llorente I."/>
            <person name="Martins Dos Santos V.A."/>
            <person name="Jensen O.N."/>
            <person name="Pelaez A.I."/>
            <person name="Sanchez J."/>
            <person name="Ferrer M."/>
        </authorList>
    </citation>
    <scope>NUCLEOTIDE SEQUENCE</scope>
</reference>
<dbReference type="InterPro" id="IPR009075">
    <property type="entry name" value="AcylCo_DH/oxidase_C"/>
</dbReference>
<feature type="non-terminal residue" evidence="7">
    <location>
        <position position="445"/>
    </location>
</feature>
<feature type="domain" description="Acyl-CoA dehydrogenase/oxidase C-terminal" evidence="5">
    <location>
        <begin position="272"/>
        <end position="428"/>
    </location>
</feature>
<keyword evidence="3" id="KW-0285">Flavoprotein</keyword>
<evidence type="ECO:0000256" key="1">
    <source>
        <dbReference type="ARBA" id="ARBA00001974"/>
    </source>
</evidence>